<dbReference type="Pfam" id="PF02874">
    <property type="entry name" value="ATP-synt_ab_N"/>
    <property type="match status" value="1"/>
</dbReference>
<evidence type="ECO:0000256" key="3">
    <source>
        <dbReference type="ARBA" id="ARBA00022475"/>
    </source>
</evidence>
<dbReference type="SMART" id="SM00382">
    <property type="entry name" value="AAA"/>
    <property type="match status" value="1"/>
</dbReference>
<evidence type="ECO:0000256" key="7">
    <source>
        <dbReference type="ARBA" id="ARBA00022927"/>
    </source>
</evidence>
<dbReference type="AlphaFoldDB" id="C7M211"/>
<proteinExistence type="predicted"/>
<evidence type="ECO:0000256" key="4">
    <source>
        <dbReference type="ARBA" id="ARBA00022490"/>
    </source>
</evidence>
<accession>C7M211</accession>
<evidence type="ECO:0000256" key="10">
    <source>
        <dbReference type="ARBA" id="ARBA00023136"/>
    </source>
</evidence>
<dbReference type="HOGENOM" id="CLU_022398_5_1_11"/>
<dbReference type="InterPro" id="IPR020003">
    <property type="entry name" value="ATPase_a/bsu_AS"/>
</dbReference>
<dbReference type="CDD" id="cd01136">
    <property type="entry name" value="ATPase_flagellum-secretory_path_III"/>
    <property type="match status" value="1"/>
</dbReference>
<dbReference type="InterPro" id="IPR040627">
    <property type="entry name" value="T3SS_ATPase_C"/>
</dbReference>
<keyword evidence="2" id="KW-0813">Transport</keyword>
<dbReference type="Proteomes" id="UP000000771">
    <property type="component" value="Chromosome"/>
</dbReference>
<evidence type="ECO:0000259" key="13">
    <source>
        <dbReference type="SMART" id="SM00382"/>
    </source>
</evidence>
<keyword evidence="6" id="KW-0067">ATP-binding</keyword>
<dbReference type="KEGG" id="afo:Afer_0140"/>
<evidence type="ECO:0000256" key="5">
    <source>
        <dbReference type="ARBA" id="ARBA00022741"/>
    </source>
</evidence>
<evidence type="ECO:0000256" key="9">
    <source>
        <dbReference type="ARBA" id="ARBA00023065"/>
    </source>
</evidence>
<dbReference type="GO" id="GO:0005737">
    <property type="term" value="C:cytoplasm"/>
    <property type="evidence" value="ECO:0007669"/>
    <property type="project" value="UniProtKB-SubCell"/>
</dbReference>
<dbReference type="GO" id="GO:0045259">
    <property type="term" value="C:proton-transporting ATP synthase complex"/>
    <property type="evidence" value="ECO:0007669"/>
    <property type="project" value="UniProtKB-KW"/>
</dbReference>
<evidence type="ECO:0000313" key="14">
    <source>
        <dbReference type="EMBL" id="ACU53109.1"/>
    </source>
</evidence>
<evidence type="ECO:0000256" key="8">
    <source>
        <dbReference type="ARBA" id="ARBA00022967"/>
    </source>
</evidence>
<dbReference type="GO" id="GO:0005524">
    <property type="term" value="F:ATP binding"/>
    <property type="evidence" value="ECO:0007669"/>
    <property type="project" value="UniProtKB-KW"/>
</dbReference>
<keyword evidence="11" id="KW-0066">ATP synthesis</keyword>
<keyword evidence="9" id="KW-0406">Ion transport</keyword>
<dbReference type="PROSITE" id="PS00152">
    <property type="entry name" value="ATPASE_ALPHA_BETA"/>
    <property type="match status" value="1"/>
</dbReference>
<keyword evidence="10" id="KW-0472">Membrane</keyword>
<dbReference type="EC" id="3.6.3.15" evidence="14"/>
<dbReference type="EMBL" id="CP001631">
    <property type="protein sequence ID" value="ACU53109.1"/>
    <property type="molecule type" value="Genomic_DNA"/>
</dbReference>
<gene>
    <name evidence="14" type="ordered locus">Afer_0140</name>
</gene>
<evidence type="ECO:0000256" key="12">
    <source>
        <dbReference type="ARBA" id="ARBA00034006"/>
    </source>
</evidence>
<dbReference type="SUPFAM" id="SSF52540">
    <property type="entry name" value="P-loop containing nucleoside triphosphate hydrolases"/>
    <property type="match status" value="1"/>
</dbReference>
<dbReference type="InterPro" id="IPR003593">
    <property type="entry name" value="AAA+_ATPase"/>
</dbReference>
<keyword evidence="14" id="KW-0378">Hydrolase</keyword>
<keyword evidence="8" id="KW-1278">Translocase</keyword>
<dbReference type="OrthoDB" id="9801639at2"/>
<dbReference type="Gene3D" id="3.40.50.12240">
    <property type="match status" value="1"/>
</dbReference>
<reference evidence="14 15" key="1">
    <citation type="journal article" date="2009" name="Stand. Genomic Sci.">
        <title>Complete genome sequence of Acidimicrobium ferrooxidans type strain (ICP).</title>
        <authorList>
            <person name="Clum A."/>
            <person name="Nolan M."/>
            <person name="Lang E."/>
            <person name="Glavina Del Rio T."/>
            <person name="Tice H."/>
            <person name="Copeland A."/>
            <person name="Cheng J.F."/>
            <person name="Lucas S."/>
            <person name="Chen F."/>
            <person name="Bruce D."/>
            <person name="Goodwin L."/>
            <person name="Pitluck S."/>
            <person name="Ivanova N."/>
            <person name="Mavrommatis K."/>
            <person name="Mikhailova N."/>
            <person name="Pati A."/>
            <person name="Chen A."/>
            <person name="Palaniappan K."/>
            <person name="Goker M."/>
            <person name="Spring S."/>
            <person name="Land M."/>
            <person name="Hauser L."/>
            <person name="Chang Y.J."/>
            <person name="Jeffries C.C."/>
            <person name="Chain P."/>
            <person name="Bristow J."/>
            <person name="Eisen J.A."/>
            <person name="Markowitz V."/>
            <person name="Hugenholtz P."/>
            <person name="Kyrpides N.C."/>
            <person name="Klenk H.P."/>
            <person name="Lapidus A."/>
        </authorList>
    </citation>
    <scope>NUCLEOTIDE SEQUENCE [LARGE SCALE GENOMIC DNA]</scope>
    <source>
        <strain evidence="15">DSM 10331 / JCM 15462 / NBRC 103882 / ICP</strain>
    </source>
</reference>
<dbReference type="PANTHER" id="PTHR15184">
    <property type="entry name" value="ATP SYNTHASE"/>
    <property type="match status" value="1"/>
</dbReference>
<dbReference type="Pfam" id="PF18269">
    <property type="entry name" value="T3SS_ATPase_C"/>
    <property type="match status" value="1"/>
</dbReference>
<dbReference type="RefSeq" id="WP_015797614.1">
    <property type="nucleotide sequence ID" value="NC_013124.1"/>
</dbReference>
<evidence type="ECO:0000313" key="15">
    <source>
        <dbReference type="Proteomes" id="UP000000771"/>
    </source>
</evidence>
<dbReference type="FunFam" id="3.40.50.12240:FF:000002">
    <property type="entry name" value="Flagellum-specific ATP synthase FliI"/>
    <property type="match status" value="1"/>
</dbReference>
<dbReference type="InterPro" id="IPR050053">
    <property type="entry name" value="ATPase_alpha/beta_chains"/>
</dbReference>
<dbReference type="GO" id="GO:0016887">
    <property type="term" value="F:ATP hydrolysis activity"/>
    <property type="evidence" value="ECO:0007669"/>
    <property type="project" value="InterPro"/>
</dbReference>
<dbReference type="Pfam" id="PF00006">
    <property type="entry name" value="ATP-synt_ab"/>
    <property type="match status" value="1"/>
</dbReference>
<dbReference type="InterPro" id="IPR004100">
    <property type="entry name" value="ATPase_F1/V1/A1_a/bsu_N"/>
</dbReference>
<dbReference type="PANTHER" id="PTHR15184:SF9">
    <property type="entry name" value="SPI-1 TYPE 3 SECRETION SYSTEM ATPASE"/>
    <property type="match status" value="1"/>
</dbReference>
<dbReference type="GO" id="GO:0030254">
    <property type="term" value="P:protein secretion by the type III secretion system"/>
    <property type="evidence" value="ECO:0007669"/>
    <property type="project" value="InterPro"/>
</dbReference>
<organism evidence="14 15">
    <name type="scientific">Acidimicrobium ferrooxidans (strain DSM 10331 / JCM 15462 / NBRC 103882 / ICP)</name>
    <dbReference type="NCBI Taxonomy" id="525909"/>
    <lineage>
        <taxon>Bacteria</taxon>
        <taxon>Bacillati</taxon>
        <taxon>Actinomycetota</taxon>
        <taxon>Acidimicrobiia</taxon>
        <taxon>Acidimicrobiales</taxon>
        <taxon>Acidimicrobiaceae</taxon>
        <taxon>Acidimicrobium</taxon>
    </lineage>
</organism>
<dbReference type="InterPro" id="IPR027417">
    <property type="entry name" value="P-loop_NTPase"/>
</dbReference>
<comment type="subcellular location">
    <subcellularLocation>
        <location evidence="1">Cytoplasm</location>
    </subcellularLocation>
</comment>
<keyword evidence="3" id="KW-1003">Cell membrane</keyword>
<dbReference type="eggNOG" id="COG1157">
    <property type="taxonomic scope" value="Bacteria"/>
</dbReference>
<feature type="domain" description="AAA+ ATPase" evidence="13">
    <location>
        <begin position="155"/>
        <end position="336"/>
    </location>
</feature>
<sequence length="436" mass="46587">MIPARVRDQVLRAAAPVRQGRVSRIVGIHLEVEGVEAGIGEAVRIELGGGQSLVAEVVGFEGERLVCMPLREVRGVRYGDRAVALRRATQIPVGRALLGRVIDADGVPIDGQGPVEPDDVVGLELAAPMPMERTLIDEQLGLGVRVLDTMVPCGVGQRLGVFAGAGVGKSSLLSMVVRGADVDVRVVALVGERGREVREFLEHDLGPEGMARSVVVVATSDEPPLVRVRAAIAATRIAEWFRASGARVLLVMDSLTRLALAQRELGLSAGEPPSVRGYPPSVFRLMAQLLERAGTDHVGSITGIYSVLVEGDDLDDPIADAARSVLDGHIVLSRQLANRGRYPAVDVLASLSRLESSILPDDRRRLMQAARRHLAVLDEVRDLVDLGAYQAGTSMEVDEALEVVPRIETVFGQDISERSDPNDAWSRLAGALGVNA</sequence>
<dbReference type="InterPro" id="IPR005714">
    <property type="entry name" value="ATPase_T3SS_FliI/YscN"/>
</dbReference>
<dbReference type="InterPro" id="IPR000194">
    <property type="entry name" value="ATPase_F1/V1/A1_a/bsu_nucl-bd"/>
</dbReference>
<keyword evidence="7" id="KW-0653">Protein transport</keyword>
<keyword evidence="11" id="KW-0139">CF(1)</keyword>
<dbReference type="GO" id="GO:0046933">
    <property type="term" value="F:proton-transporting ATP synthase activity, rotational mechanism"/>
    <property type="evidence" value="ECO:0007669"/>
    <property type="project" value="TreeGrafter"/>
</dbReference>
<dbReference type="GO" id="GO:0008564">
    <property type="term" value="F:protein-exporting ATPase activity"/>
    <property type="evidence" value="ECO:0007669"/>
    <property type="project" value="UniProtKB-EC"/>
</dbReference>
<protein>
    <submittedName>
        <fullName evidence="14">ATPase, FliI/YscN family</fullName>
        <ecNumber evidence="14">3.6.3.15</ecNumber>
    </submittedName>
</protein>
<keyword evidence="5" id="KW-0547">Nucleotide-binding</keyword>
<comment type="catalytic activity">
    <reaction evidence="12">
        <text>ATP + H2O + cellular proteinSide 1 = ADP + phosphate + cellular proteinSide 2.</text>
        <dbReference type="EC" id="7.4.2.8"/>
    </reaction>
</comment>
<dbReference type="NCBIfam" id="TIGR01026">
    <property type="entry name" value="fliI_yscN"/>
    <property type="match status" value="1"/>
</dbReference>
<dbReference type="STRING" id="525909.Afer_0140"/>
<evidence type="ECO:0000256" key="1">
    <source>
        <dbReference type="ARBA" id="ARBA00004496"/>
    </source>
</evidence>
<evidence type="ECO:0000256" key="2">
    <source>
        <dbReference type="ARBA" id="ARBA00022448"/>
    </source>
</evidence>
<keyword evidence="15" id="KW-1185">Reference proteome</keyword>
<keyword evidence="4" id="KW-0963">Cytoplasm</keyword>
<dbReference type="GO" id="GO:0030257">
    <property type="term" value="C:type III protein secretion system complex"/>
    <property type="evidence" value="ECO:0007669"/>
    <property type="project" value="InterPro"/>
</dbReference>
<name>C7M211_ACIFD</name>
<evidence type="ECO:0000256" key="6">
    <source>
        <dbReference type="ARBA" id="ARBA00022840"/>
    </source>
</evidence>
<evidence type="ECO:0000256" key="11">
    <source>
        <dbReference type="ARBA" id="ARBA00023196"/>
    </source>
</evidence>